<sequence length="295" mass="32008">METKHSNKNDSKILIFSLGVLLLVIAAILIIKPFNKKVAEQNAPLKVKSTQSATIISSSSTVVVDDTSIVDNTGDPEWVKVNSKGGGNRFTDLSTEEMTIYKAHSPQVLKTLTSTHPSLQVLSDVMAKYPDALIMNASGFNMETGNITGFQINNGKLLTNWGENKRAYEAFVINKDGSLTTYDSTTPADEVLTNGAAQSYSFGKILIKDGVVAEDDGSVDWMIHSFIGNDENNNIYVMISKTSTGYDKIMATVADFKLTNFVLMDGGGSSQMGLQGQIILPSQDDREVGDYIVLN</sequence>
<gene>
    <name evidence="3" type="ORF">Hs30E_09000</name>
</gene>
<keyword evidence="1" id="KW-0472">Membrane</keyword>
<proteinExistence type="predicted"/>
<keyword evidence="1" id="KW-0812">Transmembrane</keyword>
<dbReference type="AlphaFoldDB" id="A0A6A0BAA2"/>
<dbReference type="InterPro" id="IPR018711">
    <property type="entry name" value="NAGPA"/>
</dbReference>
<dbReference type="EMBL" id="BLLI01000020">
    <property type="protein sequence ID" value="GFH42349.1"/>
    <property type="molecule type" value="Genomic_DNA"/>
</dbReference>
<dbReference type="RefSeq" id="WP_172208341.1">
    <property type="nucleotide sequence ID" value="NZ_BLLI01000020.1"/>
</dbReference>
<feature type="transmembrane region" description="Helical" evidence="1">
    <location>
        <begin position="12"/>
        <end position="31"/>
    </location>
</feature>
<feature type="domain" description="Phosphodiester glycosidase" evidence="2">
    <location>
        <begin position="135"/>
        <end position="294"/>
    </location>
</feature>
<keyword evidence="4" id="KW-1185">Reference proteome</keyword>
<evidence type="ECO:0000313" key="4">
    <source>
        <dbReference type="Proteomes" id="UP000480303"/>
    </source>
</evidence>
<name>A0A6A0BAA2_9LACT</name>
<dbReference type="Pfam" id="PF09992">
    <property type="entry name" value="NAGPA"/>
    <property type="match status" value="1"/>
</dbReference>
<comment type="caution">
    <text evidence="3">The sequence shown here is derived from an EMBL/GenBank/DDBJ whole genome shotgun (WGS) entry which is preliminary data.</text>
</comment>
<accession>A0A6A0BAA2</accession>
<evidence type="ECO:0000256" key="1">
    <source>
        <dbReference type="SAM" id="Phobius"/>
    </source>
</evidence>
<dbReference type="Proteomes" id="UP000480303">
    <property type="component" value="Unassembled WGS sequence"/>
</dbReference>
<keyword evidence="1" id="KW-1133">Transmembrane helix</keyword>
<protein>
    <recommendedName>
        <fullName evidence="2">Phosphodiester glycosidase domain-containing protein</fullName>
    </recommendedName>
</protein>
<dbReference type="InterPro" id="IPR014565">
    <property type="entry name" value="EpsL_firmicutes"/>
</dbReference>
<evidence type="ECO:0000313" key="3">
    <source>
        <dbReference type="EMBL" id="GFH42349.1"/>
    </source>
</evidence>
<evidence type="ECO:0000259" key="2">
    <source>
        <dbReference type="Pfam" id="PF09992"/>
    </source>
</evidence>
<dbReference type="PIRSF" id="PIRSF031512">
    <property type="entry name" value="EpsL"/>
    <property type="match status" value="1"/>
</dbReference>
<reference evidence="3 4" key="1">
    <citation type="submission" date="2020-02" db="EMBL/GenBank/DDBJ databases">
        <title>Draft genome sequence of Lactococcus sp. Hs30E4-3.</title>
        <authorList>
            <person name="Noda S."/>
            <person name="Yuki M."/>
            <person name="Ohkuma M."/>
        </authorList>
    </citation>
    <scope>NUCLEOTIDE SEQUENCE [LARGE SCALE GENOMIC DNA]</scope>
    <source>
        <strain evidence="3 4">Hs30E4-3</strain>
    </source>
</reference>
<organism evidence="3 4">
    <name type="scientific">Pseudolactococcus hodotermopsidis</name>
    <dbReference type="NCBI Taxonomy" id="2709157"/>
    <lineage>
        <taxon>Bacteria</taxon>
        <taxon>Bacillati</taxon>
        <taxon>Bacillota</taxon>
        <taxon>Bacilli</taxon>
        <taxon>Lactobacillales</taxon>
        <taxon>Streptococcaceae</taxon>
        <taxon>Pseudolactococcus</taxon>
    </lineage>
</organism>